<dbReference type="HOGENOM" id="CLU_018106_0_0_0"/>
<dbReference type="PATRIC" id="fig|861299.3.peg.2219"/>
<dbReference type="PIRSF" id="PIRSF004810">
    <property type="entry name" value="ChrA"/>
    <property type="match status" value="1"/>
</dbReference>
<keyword evidence="3" id="KW-1003">Cell membrane</keyword>
<proteinExistence type="inferred from homology"/>
<evidence type="ECO:0000256" key="3">
    <source>
        <dbReference type="ARBA" id="ARBA00022475"/>
    </source>
</evidence>
<dbReference type="GO" id="GO:0005886">
    <property type="term" value="C:plasma membrane"/>
    <property type="evidence" value="ECO:0007669"/>
    <property type="project" value="UniProtKB-SubCell"/>
</dbReference>
<accession>W0RF71</accession>
<evidence type="ECO:0000256" key="6">
    <source>
        <dbReference type="ARBA" id="ARBA00023136"/>
    </source>
</evidence>
<feature type="transmembrane region" description="Helical" evidence="7">
    <location>
        <begin position="353"/>
        <end position="369"/>
    </location>
</feature>
<name>W0RF71_9BACT</name>
<evidence type="ECO:0000313" key="9">
    <source>
        <dbReference type="Proteomes" id="UP000019151"/>
    </source>
</evidence>
<feature type="transmembrane region" description="Helical" evidence="7">
    <location>
        <begin position="74"/>
        <end position="97"/>
    </location>
</feature>
<gene>
    <name evidence="8" type="ORF">J421_2182</name>
</gene>
<feature type="transmembrane region" description="Helical" evidence="7">
    <location>
        <begin position="104"/>
        <end position="125"/>
    </location>
</feature>
<keyword evidence="9" id="KW-1185">Reference proteome</keyword>
<dbReference type="KEGG" id="gba:J421_2182"/>
<protein>
    <submittedName>
        <fullName evidence="8">Chromate transporter, chromate ion transporter (CHR) family</fullName>
    </submittedName>
</protein>
<evidence type="ECO:0000256" key="4">
    <source>
        <dbReference type="ARBA" id="ARBA00022692"/>
    </source>
</evidence>
<dbReference type="PANTHER" id="PTHR33567:SF3">
    <property type="entry name" value="CHROMATE ION TRANSPORTER (EUROFUNG)"/>
    <property type="match status" value="1"/>
</dbReference>
<dbReference type="Pfam" id="PF02417">
    <property type="entry name" value="Chromate_transp"/>
    <property type="match status" value="2"/>
</dbReference>
<evidence type="ECO:0000256" key="2">
    <source>
        <dbReference type="ARBA" id="ARBA00005262"/>
    </source>
</evidence>
<evidence type="ECO:0000256" key="7">
    <source>
        <dbReference type="SAM" id="Phobius"/>
    </source>
</evidence>
<dbReference type="PANTHER" id="PTHR33567">
    <property type="entry name" value="CHROMATE ION TRANSPORTER (EUROFUNG)"/>
    <property type="match status" value="1"/>
</dbReference>
<feature type="transmembrane region" description="Helical" evidence="7">
    <location>
        <begin position="271"/>
        <end position="293"/>
    </location>
</feature>
<dbReference type="AlphaFoldDB" id="W0RF71"/>
<evidence type="ECO:0000256" key="5">
    <source>
        <dbReference type="ARBA" id="ARBA00022989"/>
    </source>
</evidence>
<feature type="transmembrane region" description="Helical" evidence="7">
    <location>
        <begin position="137"/>
        <end position="167"/>
    </location>
</feature>
<sequence>MRELALLFLRLGTTAFGGPAAHVAMMEDEVVRRRGWLTREAFLDYLGATNLIPGPNSTELAIHVGHARAGWPGLLVAGACFILPAALLVGAIAWAYVRFGALPAAVGVLRGVKPVVIAVVLQALFTLGHTAVKSRVLAAIGVGAVVASALGVHELLVLAAAGACAVLAHARHGVGSAVAFWKSPLVWSVGPAAAAPLGLAPLFAVFLKVGAVLFGSGYVLLAFLRADLVERLHWLTERQLLDAIAVGQVTPGPVFTTATFVGYVLAGAPGAAVATLGIFLPAFVFVALSGPLVPRIRRSVVAGAALDGVNVGSLALMAVVTWQLARSALVDVPTVIVAIVSAIALLRFRVNSAWLVLAGAAVGLATYALRGA</sequence>
<feature type="transmembrane region" description="Helical" evidence="7">
    <location>
        <begin position="328"/>
        <end position="346"/>
    </location>
</feature>
<feature type="transmembrane region" description="Helical" evidence="7">
    <location>
        <begin position="205"/>
        <end position="228"/>
    </location>
</feature>
<organism evidence="8 9">
    <name type="scientific">Gemmatirosa kalamazoonensis</name>
    <dbReference type="NCBI Taxonomy" id="861299"/>
    <lineage>
        <taxon>Bacteria</taxon>
        <taxon>Pseudomonadati</taxon>
        <taxon>Gemmatimonadota</taxon>
        <taxon>Gemmatimonadia</taxon>
        <taxon>Gemmatimonadales</taxon>
        <taxon>Gemmatimonadaceae</taxon>
        <taxon>Gemmatirosa</taxon>
    </lineage>
</organism>
<dbReference type="EMBL" id="CP007128">
    <property type="protein sequence ID" value="AHG89719.1"/>
    <property type="molecule type" value="Genomic_DNA"/>
</dbReference>
<feature type="transmembrane region" description="Helical" evidence="7">
    <location>
        <begin position="300"/>
        <end position="322"/>
    </location>
</feature>
<dbReference type="STRING" id="861299.J421_2182"/>
<dbReference type="GO" id="GO:0015109">
    <property type="term" value="F:chromate transmembrane transporter activity"/>
    <property type="evidence" value="ECO:0007669"/>
    <property type="project" value="InterPro"/>
</dbReference>
<dbReference type="eggNOG" id="COG2059">
    <property type="taxonomic scope" value="Bacteria"/>
</dbReference>
<dbReference type="InParanoid" id="W0RF71"/>
<dbReference type="NCBIfam" id="TIGR00937">
    <property type="entry name" value="2A51"/>
    <property type="match status" value="1"/>
</dbReference>
<dbReference type="Proteomes" id="UP000019151">
    <property type="component" value="Chromosome"/>
</dbReference>
<evidence type="ECO:0000313" key="8">
    <source>
        <dbReference type="EMBL" id="AHG89719.1"/>
    </source>
</evidence>
<comment type="subcellular location">
    <subcellularLocation>
        <location evidence="1">Cell membrane</location>
        <topology evidence="1">Multi-pass membrane protein</topology>
    </subcellularLocation>
</comment>
<keyword evidence="6 7" id="KW-0472">Membrane</keyword>
<evidence type="ECO:0000256" key="1">
    <source>
        <dbReference type="ARBA" id="ARBA00004651"/>
    </source>
</evidence>
<dbReference type="InterPro" id="IPR003370">
    <property type="entry name" value="Chromate_transpt"/>
</dbReference>
<dbReference type="InterPro" id="IPR014047">
    <property type="entry name" value="Chr_Tranpt_l_chain"/>
</dbReference>
<keyword evidence="4 7" id="KW-0812">Transmembrane</keyword>
<reference evidence="8 9" key="1">
    <citation type="journal article" date="2014" name="Genome Announc.">
        <title>Genome Sequence and Methylome of Soil Bacterium Gemmatirosa kalamazoonensis KBS708T, a Member of the Rarely Cultivated Gemmatimonadetes Phylum.</title>
        <authorList>
            <person name="Debruyn J.M."/>
            <person name="Radosevich M."/>
            <person name="Wommack K.E."/>
            <person name="Polson S.W."/>
            <person name="Hauser L.J."/>
            <person name="Fawaz M.N."/>
            <person name="Korlach J."/>
            <person name="Tsai Y.C."/>
        </authorList>
    </citation>
    <scope>NUCLEOTIDE SEQUENCE [LARGE SCALE GENOMIC DNA]</scope>
    <source>
        <strain evidence="8 9">KBS708</strain>
    </source>
</reference>
<feature type="transmembrane region" description="Helical" evidence="7">
    <location>
        <begin position="240"/>
        <end position="265"/>
    </location>
</feature>
<keyword evidence="5 7" id="KW-1133">Transmembrane helix</keyword>
<comment type="similarity">
    <text evidence="2">Belongs to the chromate ion transporter (CHR) (TC 2.A.51) family.</text>
</comment>